<dbReference type="GO" id="GO:0005829">
    <property type="term" value="C:cytosol"/>
    <property type="evidence" value="ECO:0007669"/>
    <property type="project" value="TreeGrafter"/>
</dbReference>
<keyword evidence="4 5" id="KW-0443">Lipid metabolism</keyword>
<sequence length="1493" mass="166117">MHPGRSVPSIRAASAAADPSSVLAREDGWNAPPHVVERLKEEGKEYARMFVALADLGNVPERQEWTKRELWGESGRIQSSTAVQRRTQQAEEQKKKAWTRMRRSPLTRLAPRGSGRSRRAQEVYAAWEKSAADAKQAADKLEGHKSRHAQLERERADLVRARLTYDTLREQIRLLGDSLFDDDTCTLFPVLTALRWEAQVQAGLDKLIPAEIAREKRARQTLKTAQWNIEQCLKFLREALQKCIDIGVPQNKKHHLRLFSGGTLTVTRQIIPFLMNTKTCAGDFFAKMAQSRLRQPMVHRPPTFELIDLSSLPGRAKSKPVDEKDLYTSLETSYVQCQQCRMFVVHEIRTSFAREKEMRLRQTEIGAQIERANEDVRAAQHTVLMGLDAGTIQSANAELERIYGAKLAQLASSDAKAVDEPTDEEIAVAMQASTVKESSHPTHLQELIGKDALVAELFGEEEVEPAPFEPAPSSTIPPYASSDAGSSKTKAVSSHVPVIGMSMELYHATSARLRTLLADVDAQTRVEEEEEDLPWHHVTLFAARPVSSRLKSGGQWVWYESTEGGHGATSWGRMQAMLTNATRRGDGARNSESDIVQENAQDGAPVPWWQERRFPFLFPPPQFPLNLPPPVRLASIPWLQRWRWRWHDLSQLGAQMEQDKFDTETFPELDWDAKVRCSPDLHPEEEAFIAKRRHLMSSEGDNSLAKFLQLPEDTYVHPDDVPLIAIGGSGGGYRAMYSYAGFIKEAENTGLWQCTTWASGVSGSCWTLAAYYTIASCSTDVLIAHLLAMAHEQAHPMSVQAMDRIARSRCGVYYLLGPLLRKSQNRSISCRIMDFYATLVLSYQFLPRPLSLFGTDFSYNGPQPQRAATLDASAPPGVDYEPSEGLSRKSFQWSKVWERASLNDAKAPLPILTGVRRVWRPRPKKPRGDPSVPAGSAPPEPHPAAVSNETTQPEAYEHQTPVGGGYDWYEISPLELGSRNVGAWIPTWSYGRRFENGESTQRQPEIMLSMVVGQCTGAPAGPMTAYISTMLASIPQGTVMSSMLSWVNEFVKMKRWEKRWGNPIRAADEPNPFYGHGMDDRVVPIPPEAQEPLMKEGPSPAEIPALRRPTSVVDEPYVDNRLTAAGEIPVEQTGEKTPKPAPALFMPRDATNQMLADPVTAPVPATLAQPAPEKGVDGGVPDVSEQFVDAPDPANDSYMNAFFSKLPQVQMPHMPKLPDITIENPLRLQRRRSDASITSSMSDFDPETFMAPMQPPHVAGGAESSDESPARHAWSWEHSKRLRLMDSGLSNNLPNHVLARDERHADVIISFDSSSDVKTGAAVERLHEFAGDCGLEIKMHSSTQADLEAANKATADNEAHEEAVANGHSPSPDVSTAVQEEAERIRAEYEPKSAQRFDGWRMRNGGTDGRDPDVHMIYCPLFPNAVQPGFDPTTAHYSTSYNLIWTADQVRALLRTAMANVEEGSYGIQVIRAAVRDAYESRRAARLAREACT</sequence>
<keyword evidence="2 5" id="KW-0378">Hydrolase</keyword>
<evidence type="ECO:0000256" key="7">
    <source>
        <dbReference type="SAM" id="Coils"/>
    </source>
</evidence>
<evidence type="ECO:0000313" key="10">
    <source>
        <dbReference type="EMBL" id="WFD38708.1"/>
    </source>
</evidence>
<name>A0AAF0F5G9_9BASI</name>
<dbReference type="Proteomes" id="UP001217754">
    <property type="component" value="Chromosome 2"/>
</dbReference>
<evidence type="ECO:0000256" key="5">
    <source>
        <dbReference type="PROSITE-ProRule" id="PRU00555"/>
    </source>
</evidence>
<feature type="domain" description="PLA2c" evidence="9">
    <location>
        <begin position="665"/>
        <end position="840"/>
    </location>
</feature>
<dbReference type="GO" id="GO:0046475">
    <property type="term" value="P:glycerophospholipid catabolic process"/>
    <property type="evidence" value="ECO:0007669"/>
    <property type="project" value="TreeGrafter"/>
</dbReference>
<dbReference type="InterPro" id="IPR002642">
    <property type="entry name" value="LysoPLipase_cat_dom"/>
</dbReference>
<evidence type="ECO:0000256" key="8">
    <source>
        <dbReference type="SAM" id="MobiDB-lite"/>
    </source>
</evidence>
<comment type="catalytic activity">
    <reaction evidence="6">
        <text>a 1-acyl-sn-glycero-3-phosphocholine + H2O = sn-glycerol 3-phosphocholine + a fatty acid + H(+)</text>
        <dbReference type="Rhea" id="RHEA:15177"/>
        <dbReference type="ChEBI" id="CHEBI:15377"/>
        <dbReference type="ChEBI" id="CHEBI:15378"/>
        <dbReference type="ChEBI" id="CHEBI:16870"/>
        <dbReference type="ChEBI" id="CHEBI:28868"/>
        <dbReference type="ChEBI" id="CHEBI:58168"/>
        <dbReference type="EC" id="3.1.1.5"/>
    </reaction>
</comment>
<keyword evidence="3 5" id="KW-0442">Lipid degradation</keyword>
<evidence type="ECO:0000256" key="4">
    <source>
        <dbReference type="ARBA" id="ARBA00023098"/>
    </source>
</evidence>
<feature type="region of interest" description="Disordered" evidence="8">
    <location>
        <begin position="864"/>
        <end position="885"/>
    </location>
</feature>
<evidence type="ECO:0000256" key="6">
    <source>
        <dbReference type="RuleBase" id="RU362103"/>
    </source>
</evidence>
<dbReference type="GO" id="GO:0004623">
    <property type="term" value="F:phospholipase A2 activity"/>
    <property type="evidence" value="ECO:0007669"/>
    <property type="project" value="TreeGrafter"/>
</dbReference>
<evidence type="ECO:0000256" key="1">
    <source>
        <dbReference type="ARBA" id="ARBA00008780"/>
    </source>
</evidence>
<proteinExistence type="inferred from homology"/>
<comment type="similarity">
    <text evidence="1 6">Belongs to the lysophospholipase family.</text>
</comment>
<dbReference type="Gene3D" id="3.40.1090.10">
    <property type="entry name" value="Cytosolic phospholipase A2 catalytic domain"/>
    <property type="match status" value="2"/>
</dbReference>
<dbReference type="PANTHER" id="PTHR10728:SF40">
    <property type="entry name" value="PATATIN FAMILY PROTEIN"/>
    <property type="match status" value="1"/>
</dbReference>
<evidence type="ECO:0000256" key="3">
    <source>
        <dbReference type="ARBA" id="ARBA00022963"/>
    </source>
</evidence>
<dbReference type="RefSeq" id="XP_060121605.1">
    <property type="nucleotide sequence ID" value="XM_060265622.1"/>
</dbReference>
<evidence type="ECO:0000313" key="11">
    <source>
        <dbReference type="Proteomes" id="UP001217754"/>
    </source>
</evidence>
<keyword evidence="7" id="KW-0175">Coiled coil</keyword>
<feature type="region of interest" description="Disordered" evidence="8">
    <location>
        <begin position="76"/>
        <end position="100"/>
    </location>
</feature>
<dbReference type="GO" id="GO:0004622">
    <property type="term" value="F:phosphatidylcholine lysophospholipase activity"/>
    <property type="evidence" value="ECO:0007669"/>
    <property type="project" value="UniProtKB-EC"/>
</dbReference>
<dbReference type="EC" id="3.1.1.5" evidence="6"/>
<keyword evidence="11" id="KW-1185">Reference proteome</keyword>
<reference evidence="10" key="1">
    <citation type="submission" date="2023-03" db="EMBL/GenBank/DDBJ databases">
        <title>Mating type loci evolution in Malassezia.</title>
        <authorList>
            <person name="Coelho M.A."/>
        </authorList>
    </citation>
    <scope>NUCLEOTIDE SEQUENCE</scope>
    <source>
        <strain evidence="10">CBS 9431</strain>
    </source>
</reference>
<feature type="coiled-coil region" evidence="7">
    <location>
        <begin position="134"/>
        <end position="171"/>
    </location>
</feature>
<dbReference type="EMBL" id="CP119959">
    <property type="protein sequence ID" value="WFD38708.1"/>
    <property type="molecule type" value="Genomic_DNA"/>
</dbReference>
<dbReference type="InterPro" id="IPR016035">
    <property type="entry name" value="Acyl_Trfase/lysoPLipase"/>
</dbReference>
<dbReference type="Pfam" id="PF01735">
    <property type="entry name" value="PLA2_B"/>
    <property type="match status" value="1"/>
</dbReference>
<dbReference type="SUPFAM" id="SSF52151">
    <property type="entry name" value="FabD/lysophospholipase-like"/>
    <property type="match status" value="2"/>
</dbReference>
<feature type="region of interest" description="Disordered" evidence="8">
    <location>
        <begin position="920"/>
        <end position="961"/>
    </location>
</feature>
<evidence type="ECO:0000259" key="9">
    <source>
        <dbReference type="PROSITE" id="PS51210"/>
    </source>
</evidence>
<dbReference type="PROSITE" id="PS51210">
    <property type="entry name" value="PLA2C"/>
    <property type="match status" value="1"/>
</dbReference>
<accession>A0AAF0F5G9</accession>
<feature type="compositionally biased region" description="Polar residues" evidence="8">
    <location>
        <begin position="76"/>
        <end position="87"/>
    </location>
</feature>
<feature type="region of interest" description="Disordered" evidence="8">
    <location>
        <begin position="1"/>
        <end position="32"/>
    </location>
</feature>
<dbReference type="GeneID" id="85225319"/>
<organism evidence="10 11">
    <name type="scientific">Malassezia japonica</name>
    <dbReference type="NCBI Taxonomy" id="223818"/>
    <lineage>
        <taxon>Eukaryota</taxon>
        <taxon>Fungi</taxon>
        <taxon>Dikarya</taxon>
        <taxon>Basidiomycota</taxon>
        <taxon>Ustilaginomycotina</taxon>
        <taxon>Malasseziomycetes</taxon>
        <taxon>Malasseziales</taxon>
        <taxon>Malasseziaceae</taxon>
        <taxon>Malassezia</taxon>
    </lineage>
</organism>
<protein>
    <recommendedName>
        <fullName evidence="6">Lysophospholipase</fullName>
        <ecNumber evidence="6">3.1.1.5</ecNumber>
    </recommendedName>
</protein>
<evidence type="ECO:0000256" key="2">
    <source>
        <dbReference type="ARBA" id="ARBA00022801"/>
    </source>
</evidence>
<gene>
    <name evidence="10" type="ORF">MJAP1_001670</name>
</gene>
<dbReference type="PANTHER" id="PTHR10728">
    <property type="entry name" value="CYTOSOLIC PHOSPHOLIPASE A2"/>
    <property type="match status" value="1"/>
</dbReference>